<dbReference type="EMBL" id="JACHJY010000009">
    <property type="protein sequence ID" value="MBB4985026.1"/>
    <property type="molecule type" value="Genomic_DNA"/>
</dbReference>
<dbReference type="Proteomes" id="UP000582643">
    <property type="component" value="Unassembled WGS sequence"/>
</dbReference>
<comment type="caution">
    <text evidence="1">The sequence shown here is derived from an EMBL/GenBank/DDBJ whole genome shotgun (WGS) entry which is preliminary data.</text>
</comment>
<evidence type="ECO:0000313" key="2">
    <source>
        <dbReference type="Proteomes" id="UP000582643"/>
    </source>
</evidence>
<proteinExistence type="predicted"/>
<name>A0A7W7U4U8_9ACTN</name>
<protein>
    <recommendedName>
        <fullName evidence="3">Capsid maturation protease</fullName>
    </recommendedName>
</protein>
<keyword evidence="2" id="KW-1185">Reference proteome</keyword>
<evidence type="ECO:0008006" key="3">
    <source>
        <dbReference type="Google" id="ProtNLM"/>
    </source>
</evidence>
<sequence length="341" mass="36903">MATPTESRMSAAELAQTYYVAQARQQRRTADRVQALWRELDRRDLTGSWESLVGPEVVRAVALGQAAAASGSDEYVAAVAAADDGRVAPAGRVLVSGFSGRAADGRPLDSLLYLPVITTKEAIGAGLDETEAMLRGLTQLLKMAASEVADAGRQATGVSITASRTINGYIRVVNPPACARCLILAGKEFGWNAGFQRHPRCDCVHMPARLIKRGRHHPGAFDSAAYFRSLSTAEQNRIFTIAGAQAIRDGASISSVVNARRGMYTTTAYGRRVAATREGTTRRGAFYRSERAQAIARGRVPASGRGFRLRTPRLLPEEIYELSAGNRDEAIRMLRRFGYIG</sequence>
<dbReference type="AlphaFoldDB" id="A0A7W7U4U8"/>
<dbReference type="RefSeq" id="WP_184932251.1">
    <property type="nucleotide sequence ID" value="NZ_JACHJY010000009.1"/>
</dbReference>
<gene>
    <name evidence="1" type="ORF">GGE06_005976</name>
</gene>
<accession>A0A7W7U4U8</accession>
<evidence type="ECO:0000313" key="1">
    <source>
        <dbReference type="EMBL" id="MBB4985026.1"/>
    </source>
</evidence>
<reference evidence="1 2" key="1">
    <citation type="submission" date="2020-08" db="EMBL/GenBank/DDBJ databases">
        <title>Genomic Encyclopedia of Type Strains, Phase III (KMG-III): the genomes of soil and plant-associated and newly described type strains.</title>
        <authorList>
            <person name="Whitman W."/>
        </authorList>
    </citation>
    <scope>NUCLEOTIDE SEQUENCE [LARGE SCALE GENOMIC DNA]</scope>
    <source>
        <strain evidence="1 2">SFB5A</strain>
    </source>
</reference>
<organism evidence="1 2">
    <name type="scientific">Streptomyces nymphaeiformis</name>
    <dbReference type="NCBI Taxonomy" id="2663842"/>
    <lineage>
        <taxon>Bacteria</taxon>
        <taxon>Bacillati</taxon>
        <taxon>Actinomycetota</taxon>
        <taxon>Actinomycetes</taxon>
        <taxon>Kitasatosporales</taxon>
        <taxon>Streptomycetaceae</taxon>
        <taxon>Streptomyces</taxon>
    </lineage>
</organism>